<dbReference type="InterPro" id="IPR009061">
    <property type="entry name" value="DNA-bd_dom_put_sf"/>
</dbReference>
<keyword evidence="1" id="KW-0238">DNA-binding</keyword>
<dbReference type="SMART" id="SM00422">
    <property type="entry name" value="HTH_MERR"/>
    <property type="match status" value="1"/>
</dbReference>
<dbReference type="GO" id="GO:0003677">
    <property type="term" value="F:DNA binding"/>
    <property type="evidence" value="ECO:0007669"/>
    <property type="project" value="UniProtKB-KW"/>
</dbReference>
<dbReference type="AlphaFoldDB" id="A0A2K2UC03"/>
<dbReference type="InterPro" id="IPR047057">
    <property type="entry name" value="MerR_fam"/>
</dbReference>
<organism evidence="4 5">
    <name type="scientific">Enteroscipio rubneri</name>
    <dbReference type="NCBI Taxonomy" id="2070686"/>
    <lineage>
        <taxon>Bacteria</taxon>
        <taxon>Bacillati</taxon>
        <taxon>Actinomycetota</taxon>
        <taxon>Coriobacteriia</taxon>
        <taxon>Eggerthellales</taxon>
        <taxon>Eggerthellaceae</taxon>
        <taxon>Enteroscipio</taxon>
    </lineage>
</organism>
<evidence type="ECO:0000256" key="1">
    <source>
        <dbReference type="ARBA" id="ARBA00023125"/>
    </source>
</evidence>
<accession>A0A2K2UC03</accession>
<feature type="coiled-coil region" evidence="2">
    <location>
        <begin position="88"/>
        <end position="122"/>
    </location>
</feature>
<evidence type="ECO:0000313" key="5">
    <source>
        <dbReference type="Proteomes" id="UP000236197"/>
    </source>
</evidence>
<dbReference type="PANTHER" id="PTHR30204">
    <property type="entry name" value="REDOX-CYCLING DRUG-SENSING TRANSCRIPTIONAL ACTIVATOR SOXR"/>
    <property type="match status" value="1"/>
</dbReference>
<sequence length="129" mass="14661">MKIAEVSKQYGLSADTLRYYERIGLLPSVTRNASGVRDYGEQDCARVQFVKCMRGAGVSIEALIEYMQLFEQGEHTAAARKTLLEEQRELVEKRIADMQAGLDRLNGKIENYEEMLMKERVIRGDAPEA</sequence>
<dbReference type="PANTHER" id="PTHR30204:SF98">
    <property type="entry name" value="HTH-TYPE TRANSCRIPTIONAL REGULATOR ADHR"/>
    <property type="match status" value="1"/>
</dbReference>
<dbReference type="PRINTS" id="PR00040">
    <property type="entry name" value="HTHMERR"/>
</dbReference>
<keyword evidence="5" id="KW-1185">Reference proteome</keyword>
<dbReference type="RefSeq" id="WP_103264900.1">
    <property type="nucleotide sequence ID" value="NZ_CABMLE010000005.1"/>
</dbReference>
<evidence type="ECO:0000256" key="2">
    <source>
        <dbReference type="SAM" id="Coils"/>
    </source>
</evidence>
<proteinExistence type="predicted"/>
<dbReference type="PROSITE" id="PS50937">
    <property type="entry name" value="HTH_MERR_2"/>
    <property type="match status" value="1"/>
</dbReference>
<dbReference type="CDD" id="cd01109">
    <property type="entry name" value="HTH_YyaN"/>
    <property type="match status" value="1"/>
</dbReference>
<dbReference type="Pfam" id="PF13411">
    <property type="entry name" value="MerR_1"/>
    <property type="match status" value="1"/>
</dbReference>
<dbReference type="OrthoDB" id="9802039at2"/>
<protein>
    <submittedName>
        <fullName evidence="4">MerR family transcriptional regulator</fullName>
    </submittedName>
</protein>
<dbReference type="SUPFAM" id="SSF46955">
    <property type="entry name" value="Putative DNA-binding domain"/>
    <property type="match status" value="1"/>
</dbReference>
<feature type="domain" description="HTH merR-type" evidence="3">
    <location>
        <begin position="1"/>
        <end position="69"/>
    </location>
</feature>
<evidence type="ECO:0000313" key="4">
    <source>
        <dbReference type="EMBL" id="PNV67846.1"/>
    </source>
</evidence>
<dbReference type="InterPro" id="IPR000551">
    <property type="entry name" value="MerR-type_HTH_dom"/>
</dbReference>
<dbReference type="Proteomes" id="UP000236197">
    <property type="component" value="Unassembled WGS sequence"/>
</dbReference>
<dbReference type="Gene3D" id="1.10.1660.10">
    <property type="match status" value="1"/>
</dbReference>
<gene>
    <name evidence="4" type="ORF">C2L71_06110</name>
</gene>
<name>A0A2K2UC03_9ACTN</name>
<dbReference type="EMBL" id="PPEK01000005">
    <property type="protein sequence ID" value="PNV67846.1"/>
    <property type="molecule type" value="Genomic_DNA"/>
</dbReference>
<comment type="caution">
    <text evidence="4">The sequence shown here is derived from an EMBL/GenBank/DDBJ whole genome shotgun (WGS) entry which is preliminary data.</text>
</comment>
<keyword evidence="2" id="KW-0175">Coiled coil</keyword>
<dbReference type="GO" id="GO:0003700">
    <property type="term" value="F:DNA-binding transcription factor activity"/>
    <property type="evidence" value="ECO:0007669"/>
    <property type="project" value="InterPro"/>
</dbReference>
<evidence type="ECO:0000259" key="3">
    <source>
        <dbReference type="PROSITE" id="PS50937"/>
    </source>
</evidence>
<reference evidence="5" key="1">
    <citation type="submission" date="2018-01" db="EMBL/GenBank/DDBJ databases">
        <title>Rubneribacter badeniensis gen. nov., sp. nov., and Colonibacter rubneri, gen. nov., sp. nov., WGS of new members of the Eggerthellaceae.</title>
        <authorList>
            <person name="Danylec N."/>
            <person name="Stoll D.A."/>
            <person name="Doetsch A."/>
            <person name="Kulling S.E."/>
            <person name="Huch M."/>
        </authorList>
    </citation>
    <scope>NUCLEOTIDE SEQUENCE [LARGE SCALE GENOMIC DNA]</scope>
    <source>
        <strain evidence="5">ResAG-96</strain>
    </source>
</reference>